<evidence type="ECO:0000256" key="2">
    <source>
        <dbReference type="SAM" id="SignalP"/>
    </source>
</evidence>
<feature type="compositionally biased region" description="Polar residues" evidence="1">
    <location>
        <begin position="66"/>
        <end position="84"/>
    </location>
</feature>
<dbReference type="RefSeq" id="WP_190546132.1">
    <property type="nucleotide sequence ID" value="NZ_CAWPNO010000067.1"/>
</dbReference>
<evidence type="ECO:0000256" key="1">
    <source>
        <dbReference type="SAM" id="MobiDB-lite"/>
    </source>
</evidence>
<keyword evidence="2" id="KW-0732">Signal</keyword>
<protein>
    <submittedName>
        <fullName evidence="3">Uncharacterized protein</fullName>
    </submittedName>
</protein>
<organism evidence="3 4">
    <name type="scientific">Calothrix parietina FACHB-288</name>
    <dbReference type="NCBI Taxonomy" id="2692896"/>
    <lineage>
        <taxon>Bacteria</taxon>
        <taxon>Bacillati</taxon>
        <taxon>Cyanobacteriota</taxon>
        <taxon>Cyanophyceae</taxon>
        <taxon>Nostocales</taxon>
        <taxon>Calotrichaceae</taxon>
        <taxon>Calothrix</taxon>
    </lineage>
</organism>
<name>A0ABR8AD26_9CYAN</name>
<reference evidence="3 4" key="1">
    <citation type="journal article" date="2020" name="ISME J.">
        <title>Comparative genomics reveals insights into cyanobacterial evolution and habitat adaptation.</title>
        <authorList>
            <person name="Chen M.Y."/>
            <person name="Teng W.K."/>
            <person name="Zhao L."/>
            <person name="Hu C.X."/>
            <person name="Zhou Y.K."/>
            <person name="Han B.P."/>
            <person name="Song L.R."/>
            <person name="Shu W.S."/>
        </authorList>
    </citation>
    <scope>NUCLEOTIDE SEQUENCE [LARGE SCALE GENOMIC DNA]</scope>
    <source>
        <strain evidence="3 4">FACHB-288</strain>
    </source>
</reference>
<feature type="chain" id="PRO_5047170220" evidence="2">
    <location>
        <begin position="38"/>
        <end position="192"/>
    </location>
</feature>
<feature type="region of interest" description="Disordered" evidence="1">
    <location>
        <begin position="171"/>
        <end position="192"/>
    </location>
</feature>
<feature type="signal peptide" evidence="2">
    <location>
        <begin position="1"/>
        <end position="37"/>
    </location>
</feature>
<evidence type="ECO:0000313" key="3">
    <source>
        <dbReference type="EMBL" id="MBD2197912.1"/>
    </source>
</evidence>
<accession>A0ABR8AD26</accession>
<feature type="region of interest" description="Disordered" evidence="1">
    <location>
        <begin position="37"/>
        <end position="84"/>
    </location>
</feature>
<proteinExistence type="predicted"/>
<feature type="compositionally biased region" description="Low complexity" evidence="1">
    <location>
        <begin position="37"/>
        <end position="49"/>
    </location>
</feature>
<dbReference type="EMBL" id="JACJQH010000034">
    <property type="protein sequence ID" value="MBD2197912.1"/>
    <property type="molecule type" value="Genomic_DNA"/>
</dbReference>
<sequence length="192" mass="20946">MKRLTALLKKLRLTQILTVCFASLLLMFSTACSGANAQGANPQNPAVQAGGANNPYKNGGDKYTNYRMSTDPKITNPSNQNQQDRASLLDSNSQLLIATSNLNRESEILYPGAETPAGRARKEAELPLITEKNFQQPEPGGLIQRQSDVGNRIQDRLETVKETFKDASGFLQDKADEAAARPELQKDPAVGR</sequence>
<feature type="compositionally biased region" description="Basic and acidic residues" evidence="1">
    <location>
        <begin position="173"/>
        <end position="186"/>
    </location>
</feature>
<evidence type="ECO:0000313" key="4">
    <source>
        <dbReference type="Proteomes" id="UP000658514"/>
    </source>
</evidence>
<keyword evidence="4" id="KW-1185">Reference proteome</keyword>
<dbReference type="InterPro" id="IPR046599">
    <property type="entry name" value="DUF6658"/>
</dbReference>
<dbReference type="Proteomes" id="UP000658514">
    <property type="component" value="Unassembled WGS sequence"/>
</dbReference>
<comment type="caution">
    <text evidence="3">The sequence shown here is derived from an EMBL/GenBank/DDBJ whole genome shotgun (WGS) entry which is preliminary data.</text>
</comment>
<dbReference type="PROSITE" id="PS51257">
    <property type="entry name" value="PROKAR_LIPOPROTEIN"/>
    <property type="match status" value="1"/>
</dbReference>
<dbReference type="Pfam" id="PF20363">
    <property type="entry name" value="DUF6658"/>
    <property type="match status" value="1"/>
</dbReference>
<gene>
    <name evidence="3" type="ORF">H6G24_20765</name>
</gene>